<gene>
    <name evidence="1" type="ORF">ACFSUC_05315</name>
</gene>
<reference evidence="2" key="1">
    <citation type="journal article" date="2019" name="Int. J. Syst. Evol. Microbiol.">
        <title>The Global Catalogue of Microorganisms (GCM) 10K type strain sequencing project: providing services to taxonomists for standard genome sequencing and annotation.</title>
        <authorList>
            <consortium name="The Broad Institute Genomics Platform"/>
            <consortium name="The Broad Institute Genome Sequencing Center for Infectious Disease"/>
            <person name="Wu L."/>
            <person name="Ma J."/>
        </authorList>
    </citation>
    <scope>NUCLEOTIDE SEQUENCE [LARGE SCALE GENOMIC DNA]</scope>
    <source>
        <strain evidence="2">KCTC 33676</strain>
    </source>
</reference>
<dbReference type="Proteomes" id="UP001597497">
    <property type="component" value="Unassembled WGS sequence"/>
</dbReference>
<name>A0ABW5R7P1_9BACL</name>
<organism evidence="1 2">
    <name type="scientific">Marinicrinis sediminis</name>
    <dbReference type="NCBI Taxonomy" id="1652465"/>
    <lineage>
        <taxon>Bacteria</taxon>
        <taxon>Bacillati</taxon>
        <taxon>Bacillota</taxon>
        <taxon>Bacilli</taxon>
        <taxon>Bacillales</taxon>
        <taxon>Paenibacillaceae</taxon>
    </lineage>
</organism>
<evidence type="ECO:0000313" key="2">
    <source>
        <dbReference type="Proteomes" id="UP001597497"/>
    </source>
</evidence>
<accession>A0ABW5R7P1</accession>
<dbReference type="RefSeq" id="WP_379928443.1">
    <property type="nucleotide sequence ID" value="NZ_JBHUMM010000007.1"/>
</dbReference>
<sequence length="860" mass="95096">MSSEKTTNLQLHKWQDSDYVLREEFNENFETLDTEIQSSNNRLDTVESTLNQRDIQSATLQRGTNLVSTDMASGVNVKKIEGHTLVNILGKDGSCESLTPFQISGTAELSSTKYWNGTTSIKLTSNGTGSTCFKDYQYALNTSKQYVLAFWVYVESYNSGSIYVGLGDVGTFELRYSALASGSKIGSWQLVHVKIPQSNTLVGNGFRLSIALSGTSTATAFFDAIRLYEVSSDLYNAIGTTYTTSSNPSLNDILPYVDSIQSLTHPYLIRKAKNLLPQEPYDYNEGTGTNSHNNIWENGKLAIRNGSTDVYGRGIWSDVIPNQAYTLSLHAEKANDDTSLRIMAGYSSSTNEIGYMNFSSGYGTFSFTPTQSPVLIRFLRNGATSSTSPVYAHDIMLNSGSIALPFEPQNEDMLLFETTLRSNPDHTVKDTLSIRDGKAHVTRKYESKVLDGSMDWKFGADYTGFKRVYVNDLVPTVDHKPLVSKSNGQILTVGNYSTEADSTSFNSNISGYFQLSISDTDSGWGETYTPSAAEIKAYFYGWKMTKSASGGQPYNGTGTKAWTKIGTDGIGSNGTLSLPTSMNDEGYTPYQLQYQLAIPYEEEVPMIGDLSFFDGDNQIELGEGLYMERATPVQSGNYYHINNDHDVTTKQGLLKYRAGKIIRILKDSKNATAEWSFLSDGSPYGNERVNIYHTNFDATATYTVVYTALDKYALTTHAQKADVEYSASHKSVLDQLVQHSTDQSMQVSQIKRDYAKKGSGQWLEPVLLNGWVVSDSTNKPKFKKDEFGVVHVTGQFKDGALQPSVCFVLPAGYRPVQEIRVPIVRNNDSSFSQMSIQPNGEARIHIGAPGTFAFHFSFMT</sequence>
<evidence type="ECO:0000313" key="1">
    <source>
        <dbReference type="EMBL" id="MFD2671026.1"/>
    </source>
</evidence>
<comment type="caution">
    <text evidence="1">The sequence shown here is derived from an EMBL/GenBank/DDBJ whole genome shotgun (WGS) entry which is preliminary data.</text>
</comment>
<keyword evidence="2" id="KW-1185">Reference proteome</keyword>
<proteinExistence type="predicted"/>
<protein>
    <recommendedName>
        <fullName evidence="3">CBM-cenC domain-containing protein</fullName>
    </recommendedName>
</protein>
<evidence type="ECO:0008006" key="3">
    <source>
        <dbReference type="Google" id="ProtNLM"/>
    </source>
</evidence>
<dbReference type="EMBL" id="JBHUMM010000007">
    <property type="protein sequence ID" value="MFD2671026.1"/>
    <property type="molecule type" value="Genomic_DNA"/>
</dbReference>